<proteinExistence type="inferred from homology"/>
<comment type="caution">
    <text evidence="11">Lacks conserved residue(s) required for the propagation of feature annotation.</text>
</comment>
<dbReference type="Gene3D" id="3.40.50.300">
    <property type="entry name" value="P-loop containing nucleotide triphosphate hydrolases"/>
    <property type="match status" value="1"/>
</dbReference>
<keyword evidence="5 11" id="KW-0808">Transferase</keyword>
<comment type="similarity">
    <text evidence="2 11">Belongs to the shikimate kinase family.</text>
</comment>
<dbReference type="PANTHER" id="PTHR21087">
    <property type="entry name" value="SHIKIMATE KINASE"/>
    <property type="match status" value="1"/>
</dbReference>
<dbReference type="Pfam" id="PF01202">
    <property type="entry name" value="SKI"/>
    <property type="match status" value="1"/>
</dbReference>
<feature type="binding site" evidence="11">
    <location>
        <position position="140"/>
    </location>
    <ligand>
        <name>substrate</name>
    </ligand>
</feature>
<dbReference type="InterPro" id="IPR027417">
    <property type="entry name" value="P-loop_NTPase"/>
</dbReference>
<keyword evidence="11" id="KW-0479">Metal-binding</keyword>
<gene>
    <name evidence="11" type="primary">aroK</name>
    <name evidence="12" type="ORF">RCO12_02430</name>
</gene>
<sequence>MKTTSKMPIVLIGFMGAGKSTIGKILSHELNCSFTDLDSLIEAQLNQSIPEIFELEGEKAFRKYEYQYLKQALEKYDIIATGGGILSDDQTFNFLKKQQITVVWIDAPFEILYERIKNDAHRPNANKKSHETLKSLYYSRNSRYNEIAFIKISSKISLRETLNEIKNIIFANDQY</sequence>
<comment type="function">
    <text evidence="11">Catalyzes the specific phosphorylation of the 3-hydroxyl group of shikimic acid using ATP as a cosubstrate.</text>
</comment>
<dbReference type="InterPro" id="IPR031322">
    <property type="entry name" value="Shikimate/glucono_kinase"/>
</dbReference>
<feature type="binding site" evidence="11">
    <location>
        <position position="122"/>
    </location>
    <ligand>
        <name>ATP</name>
        <dbReference type="ChEBI" id="CHEBI:30616"/>
    </ligand>
</feature>
<dbReference type="SUPFAM" id="SSF52540">
    <property type="entry name" value="P-loop containing nucleoside triphosphate hydrolases"/>
    <property type="match status" value="1"/>
</dbReference>
<evidence type="ECO:0000313" key="13">
    <source>
        <dbReference type="Proteomes" id="UP001255050"/>
    </source>
</evidence>
<feature type="binding site" evidence="11">
    <location>
        <position position="20"/>
    </location>
    <ligand>
        <name>Mg(2+)</name>
        <dbReference type="ChEBI" id="CHEBI:18420"/>
    </ligand>
</feature>
<organism evidence="12 13">
    <name type="scientific">Staphylococcus coagulans</name>
    <dbReference type="NCBI Taxonomy" id="74706"/>
    <lineage>
        <taxon>Bacteria</taxon>
        <taxon>Bacillati</taxon>
        <taxon>Bacillota</taxon>
        <taxon>Bacilli</taxon>
        <taxon>Bacillales</taxon>
        <taxon>Staphylococcaceae</taxon>
        <taxon>Staphylococcus</taxon>
    </lineage>
</organism>
<dbReference type="PRINTS" id="PR01100">
    <property type="entry name" value="SHIKIMTKNASE"/>
</dbReference>
<feature type="binding site" evidence="11">
    <location>
        <position position="62"/>
    </location>
    <ligand>
        <name>substrate</name>
    </ligand>
</feature>
<reference evidence="12 13" key="1">
    <citation type="submission" date="2023-08" db="EMBL/GenBank/DDBJ databases">
        <title>Whole genome sequencing of Staphylococcus coagulans NN-2474.</title>
        <authorList>
            <person name="Kropotov V.S."/>
            <person name="Boriskina E.V."/>
            <person name="Gordinskaya N.A."/>
            <person name="Shkurkina I.S."/>
            <person name="Kryazhev D.V."/>
            <person name="Alekseeva A.E."/>
            <person name="Makhova M.A."/>
        </authorList>
    </citation>
    <scope>NUCLEOTIDE SEQUENCE [LARGE SCALE GENOMIC DNA]</scope>
    <source>
        <strain evidence="12 13">NN-2474</strain>
    </source>
</reference>
<dbReference type="EC" id="2.7.1.71" evidence="3 11"/>
<feature type="binding site" evidence="11">
    <location>
        <begin position="16"/>
        <end position="21"/>
    </location>
    <ligand>
        <name>ATP</name>
        <dbReference type="ChEBI" id="CHEBI:30616"/>
    </ligand>
</feature>
<protein>
    <recommendedName>
        <fullName evidence="3 11">Shikimate kinase</fullName>
        <shortName evidence="11">SK</shortName>
        <ecNumber evidence="3 11">2.7.1.71</ecNumber>
    </recommendedName>
</protein>
<evidence type="ECO:0000256" key="11">
    <source>
        <dbReference type="HAMAP-Rule" id="MF_00109"/>
    </source>
</evidence>
<evidence type="ECO:0000256" key="2">
    <source>
        <dbReference type="ARBA" id="ARBA00006997"/>
    </source>
</evidence>
<dbReference type="HAMAP" id="MF_00109">
    <property type="entry name" value="Shikimate_kinase"/>
    <property type="match status" value="1"/>
</dbReference>
<keyword evidence="11" id="KW-0963">Cytoplasm</keyword>
<accession>A0ABU1EVZ5</accession>
<evidence type="ECO:0000256" key="8">
    <source>
        <dbReference type="ARBA" id="ARBA00022840"/>
    </source>
</evidence>
<comment type="caution">
    <text evidence="12">The sequence shown here is derived from an EMBL/GenBank/DDBJ whole genome shotgun (WGS) entry which is preliminary data.</text>
</comment>
<evidence type="ECO:0000256" key="4">
    <source>
        <dbReference type="ARBA" id="ARBA00022605"/>
    </source>
</evidence>
<evidence type="ECO:0000256" key="1">
    <source>
        <dbReference type="ARBA" id="ARBA00004842"/>
    </source>
</evidence>
<feature type="binding site" evidence="11">
    <location>
        <position position="83"/>
    </location>
    <ligand>
        <name>substrate</name>
    </ligand>
</feature>
<dbReference type="Proteomes" id="UP001255050">
    <property type="component" value="Unassembled WGS sequence"/>
</dbReference>
<comment type="cofactor">
    <cofactor evidence="11">
        <name>Mg(2+)</name>
        <dbReference type="ChEBI" id="CHEBI:18420"/>
    </cofactor>
    <text evidence="11">Binds 1 Mg(2+) ion per subunit.</text>
</comment>
<comment type="subcellular location">
    <subcellularLocation>
        <location evidence="11">Cytoplasm</location>
    </subcellularLocation>
</comment>
<keyword evidence="11" id="KW-0460">Magnesium</keyword>
<dbReference type="RefSeq" id="WP_231909480.1">
    <property type="nucleotide sequence ID" value="NZ_CP092965.1"/>
</dbReference>
<dbReference type="PROSITE" id="PS01128">
    <property type="entry name" value="SHIKIMATE_KINASE"/>
    <property type="match status" value="1"/>
</dbReference>
<evidence type="ECO:0000313" key="12">
    <source>
        <dbReference type="EMBL" id="MDR5602286.1"/>
    </source>
</evidence>
<keyword evidence="4 11" id="KW-0028">Amino-acid biosynthesis</keyword>
<name>A0ABU1EVZ5_9STAP</name>
<comment type="pathway">
    <text evidence="1 11">Metabolic intermediate biosynthesis; chorismate biosynthesis; chorismate from D-erythrose 4-phosphate and phosphoenolpyruvate: step 5/7.</text>
</comment>
<dbReference type="InterPro" id="IPR023000">
    <property type="entry name" value="Shikimate_kinase_CS"/>
</dbReference>
<dbReference type="InterPro" id="IPR000623">
    <property type="entry name" value="Shikimate_kinase/TSH1"/>
</dbReference>
<keyword evidence="6 11" id="KW-0547">Nucleotide-binding</keyword>
<dbReference type="CDD" id="cd00464">
    <property type="entry name" value="SK"/>
    <property type="match status" value="1"/>
</dbReference>
<keyword evidence="9 11" id="KW-0057">Aromatic amino acid biosynthesis</keyword>
<dbReference type="GO" id="GO:0016301">
    <property type="term" value="F:kinase activity"/>
    <property type="evidence" value="ECO:0007669"/>
    <property type="project" value="UniProtKB-KW"/>
</dbReference>
<dbReference type="GeneID" id="72414329"/>
<dbReference type="PANTHER" id="PTHR21087:SF16">
    <property type="entry name" value="SHIKIMATE KINASE 1, CHLOROPLASTIC"/>
    <property type="match status" value="1"/>
</dbReference>
<evidence type="ECO:0000256" key="3">
    <source>
        <dbReference type="ARBA" id="ARBA00012154"/>
    </source>
</evidence>
<keyword evidence="13" id="KW-1185">Reference proteome</keyword>
<keyword evidence="8 11" id="KW-0067">ATP-binding</keyword>
<evidence type="ECO:0000256" key="10">
    <source>
        <dbReference type="ARBA" id="ARBA00048567"/>
    </source>
</evidence>
<keyword evidence="7 11" id="KW-0418">Kinase</keyword>
<comment type="catalytic activity">
    <reaction evidence="10 11">
        <text>shikimate + ATP = 3-phosphoshikimate + ADP + H(+)</text>
        <dbReference type="Rhea" id="RHEA:13121"/>
        <dbReference type="ChEBI" id="CHEBI:15378"/>
        <dbReference type="ChEBI" id="CHEBI:30616"/>
        <dbReference type="ChEBI" id="CHEBI:36208"/>
        <dbReference type="ChEBI" id="CHEBI:145989"/>
        <dbReference type="ChEBI" id="CHEBI:456216"/>
        <dbReference type="EC" id="2.7.1.71"/>
    </reaction>
</comment>
<evidence type="ECO:0000256" key="7">
    <source>
        <dbReference type="ARBA" id="ARBA00022777"/>
    </source>
</evidence>
<dbReference type="EMBL" id="JAVJGV010000006">
    <property type="protein sequence ID" value="MDR5602286.1"/>
    <property type="molecule type" value="Genomic_DNA"/>
</dbReference>
<comment type="subunit">
    <text evidence="11">Monomer.</text>
</comment>
<evidence type="ECO:0000256" key="9">
    <source>
        <dbReference type="ARBA" id="ARBA00023141"/>
    </source>
</evidence>
<feature type="binding site" evidence="11">
    <location>
        <position position="38"/>
    </location>
    <ligand>
        <name>substrate</name>
    </ligand>
</feature>
<evidence type="ECO:0000256" key="5">
    <source>
        <dbReference type="ARBA" id="ARBA00022679"/>
    </source>
</evidence>
<evidence type="ECO:0000256" key="6">
    <source>
        <dbReference type="ARBA" id="ARBA00022741"/>
    </source>
</evidence>